<feature type="region of interest" description="Disordered" evidence="11">
    <location>
        <begin position="171"/>
        <end position="272"/>
    </location>
</feature>
<evidence type="ECO:0000259" key="14">
    <source>
        <dbReference type="PROSITE" id="PS51038"/>
    </source>
</evidence>
<keyword evidence="16" id="KW-1185">Reference proteome</keyword>
<dbReference type="Gene3D" id="2.170.270.10">
    <property type="entry name" value="SET domain"/>
    <property type="match status" value="1"/>
</dbReference>
<evidence type="ECO:0000256" key="2">
    <source>
        <dbReference type="ARBA" id="ARBA00004286"/>
    </source>
</evidence>
<evidence type="ECO:0000256" key="5">
    <source>
        <dbReference type="ARBA" id="ARBA00022679"/>
    </source>
</evidence>
<evidence type="ECO:0000256" key="9">
    <source>
        <dbReference type="ARBA" id="ARBA00022833"/>
    </source>
</evidence>
<evidence type="ECO:0000256" key="10">
    <source>
        <dbReference type="ARBA" id="ARBA00023242"/>
    </source>
</evidence>
<sequence>MSYEAVPCKFKGRTEDGGEAEYVGLFIRPRNNVNTNFGTSNDQTPQNHQNGSYFTNIAPKPTNNNLPKIMPKKSTTTTCNISNNTSTTPTVNIKNSHNMIVQTCYLQNGSNILSSNISHGYRVVTPQNNFSCQNNINRGGNNINDDVQTTFKEVSCQNGINDSYISMLPSCSYQQQQPQQQQQQPTTNYLSSTINNTTPQYVHSTVSPQHQTSNTNTGIISLKTEKYSEPPSHQRISPSYTSSVSSSYSHHQTYDNNSYQNSNDHPITNTNHSKSNYVFEQQNDILSGVEGLPESSSSSNIIFINKNQGQTFCNQQSSININNSQTNPPYFGQSQQGGGGNWCTNTSTTTNNINNNNQQMSGTPDSGIQSIGGSPPSINAMTPPMKSPKTSNNNVGIQYSKAACDKIIKLDGNGKRKEDEDDFSDMPTLIPVTLDSHSESINFNIDDSMPKLPLDSPPILAKPDTKSSTTNLGKKNKKGKKREVKTNTTSPIISITPGMAPEKIVETLKSHLDSETFLQCSSLIQVEKNDNIERRRKEGGSDFNPMLTVGKKVTSQEIMEEFRRLKRNKLKENFDNMVPRMAEDLENLDFEIKKAKPHSAYCSSPFSKIDLTLWRKYESDRLQKIQNFLHSLRKLRNEVTPPTSRRNTNTMKRPATSIGKNIKNKKFKKDNDEVVSGVGNKVIKSQIQTSKVLPSSSSSSSSSLSLSSSSSSFPTPTSSTSKGMIGKSIVSLKSIPSSPKTIASKNPPKTIASKPTPSRTGSKVVSSKVSSKSMKENINNKLSAETFIKIRSNIIVNKPPTLPTPEECECDADIPCTSSRTCPSREKFMECTHVSCNLYYECENRRIQKNQQVHQLQHYRTESKGFGLRTHVDIEENEYVLEFTGEIITTNSYKERKVQGYGLQLQAGFIIDGGSKGSLARFLNHSCDPNCKIEKWNVNGSYRFAIFSIKKILIGEELTIDYSEYWIKRKEDTICKCGSRKCKGIIPGVSIYQDIEKLIFKISKKEKTIVRSSSIFLIRNCRKIIREKKLLEKRIPFADKKLNKIFDCFAQLMIEKENFPILKINEIKRIVIDGMRSVRSNCAKTFNCIMKYAISKCIRNYLTEEKFNEVKEYYASAKRTNKYFNHTSLVNTYTSGRKEKNGYITEFDLSYLNSKIQVGSYNPDLVIMKSQGEDSDCVRCICGIVEDEGEMIQCDNCYFWLHGDCLTGEVMNAKEFKCKFCKEKIKCTPQIDILLQNLPDFTIPGCTYYKTMVNSNGLQLRINGTVYVKDDNIPMANDKKYDRVDLRPFRIERIFTDKSDKKYFYGYYYARPHETFCDSSRLFFKNELLRTPFYRTVPIDLAVGRCLVLDLETYCLGRPIIPRYHEDDIYINEHQIDEKQRTFQKIPQKELYLINTQPYAFKKFPSKKVIKRNFTPFVAVNKTNHTNTDFEDNVNVEEIFKNVRNTNINAILQKLH</sequence>
<dbReference type="AlphaFoldDB" id="A0AAF5CTI6"/>
<dbReference type="PROSITE" id="PS50868">
    <property type="entry name" value="POST_SET"/>
    <property type="match status" value="1"/>
</dbReference>
<dbReference type="PANTHER" id="PTHR46147">
    <property type="entry name" value="HISTONE-LYSINE N-METHYLTRANSFERASE ASH1"/>
    <property type="match status" value="1"/>
</dbReference>
<feature type="compositionally biased region" description="Polar residues" evidence="11">
    <location>
        <begin position="640"/>
        <end position="651"/>
    </location>
</feature>
<evidence type="ECO:0000256" key="11">
    <source>
        <dbReference type="SAM" id="MobiDB-lite"/>
    </source>
</evidence>
<dbReference type="InterPro" id="IPR006560">
    <property type="entry name" value="AWS_dom"/>
</dbReference>
<feature type="compositionally biased region" description="Low complexity" evidence="11">
    <location>
        <begin position="342"/>
        <end position="357"/>
    </location>
</feature>
<keyword evidence="8" id="KW-0863">Zinc-finger</keyword>
<keyword evidence="5" id="KW-0808">Transferase</keyword>
<dbReference type="Gene3D" id="3.30.40.10">
    <property type="entry name" value="Zinc/RING finger domain, C3HC4 (zinc finger)"/>
    <property type="match status" value="1"/>
</dbReference>
<dbReference type="Pfam" id="PF01426">
    <property type="entry name" value="BAH"/>
    <property type="match status" value="1"/>
</dbReference>
<feature type="compositionally biased region" description="Low complexity" evidence="11">
    <location>
        <begin position="364"/>
        <end position="378"/>
    </location>
</feature>
<dbReference type="SMART" id="SM00249">
    <property type="entry name" value="PHD"/>
    <property type="match status" value="1"/>
</dbReference>
<feature type="compositionally biased region" description="Polar residues" evidence="11">
    <location>
        <begin position="250"/>
        <end position="272"/>
    </location>
</feature>
<proteinExistence type="predicted"/>
<feature type="compositionally biased region" description="Polar residues" evidence="11">
    <location>
        <begin position="186"/>
        <end position="219"/>
    </location>
</feature>
<keyword evidence="6" id="KW-0949">S-adenosyl-L-methionine</keyword>
<keyword evidence="10" id="KW-0539">Nucleus</keyword>
<evidence type="ECO:0000256" key="7">
    <source>
        <dbReference type="ARBA" id="ARBA00022723"/>
    </source>
</evidence>
<comment type="subcellular location">
    <subcellularLocation>
        <location evidence="2">Chromosome</location>
    </subcellularLocation>
    <subcellularLocation>
        <location evidence="1">Nucleus</location>
    </subcellularLocation>
</comment>
<keyword evidence="7" id="KW-0479">Metal-binding</keyword>
<accession>A0AAF5CTI6</accession>
<feature type="compositionally biased region" description="Basic residues" evidence="11">
    <location>
        <begin position="474"/>
        <end position="483"/>
    </location>
</feature>
<dbReference type="GO" id="GO:0005694">
    <property type="term" value="C:chromosome"/>
    <property type="evidence" value="ECO:0007669"/>
    <property type="project" value="UniProtKB-SubCell"/>
</dbReference>
<dbReference type="SUPFAM" id="SSF82199">
    <property type="entry name" value="SET domain"/>
    <property type="match status" value="1"/>
</dbReference>
<dbReference type="PROSITE" id="PS01359">
    <property type="entry name" value="ZF_PHD_1"/>
    <property type="match status" value="1"/>
</dbReference>
<dbReference type="InterPro" id="IPR046341">
    <property type="entry name" value="SET_dom_sf"/>
</dbReference>
<dbReference type="PROSITE" id="PS51038">
    <property type="entry name" value="BAH"/>
    <property type="match status" value="1"/>
</dbReference>
<feature type="compositionally biased region" description="Low complexity" evidence="11">
    <location>
        <begin position="693"/>
        <end position="721"/>
    </location>
</feature>
<feature type="region of interest" description="Disordered" evidence="11">
    <location>
        <begin position="636"/>
        <end position="663"/>
    </location>
</feature>
<dbReference type="SMART" id="SM00439">
    <property type="entry name" value="BAH"/>
    <property type="match status" value="1"/>
</dbReference>
<evidence type="ECO:0000259" key="15">
    <source>
        <dbReference type="PROSITE" id="PS51215"/>
    </source>
</evidence>
<dbReference type="InterPro" id="IPR019786">
    <property type="entry name" value="Zinc_finger_PHD-type_CS"/>
</dbReference>
<dbReference type="Proteomes" id="UP000035681">
    <property type="component" value="Unplaced"/>
</dbReference>
<feature type="domain" description="BAH" evidence="14">
    <location>
        <begin position="1265"/>
        <end position="1387"/>
    </location>
</feature>
<dbReference type="InterPro" id="IPR001965">
    <property type="entry name" value="Znf_PHD"/>
</dbReference>
<feature type="compositionally biased region" description="Low complexity" evidence="11">
    <location>
        <begin position="174"/>
        <end position="185"/>
    </location>
</feature>
<evidence type="ECO:0000256" key="6">
    <source>
        <dbReference type="ARBA" id="ARBA00022691"/>
    </source>
</evidence>
<feature type="region of interest" description="Disordered" evidence="11">
    <location>
        <begin position="688"/>
        <end position="772"/>
    </location>
</feature>
<feature type="domain" description="Post-SET" evidence="13">
    <location>
        <begin position="971"/>
        <end position="987"/>
    </location>
</feature>
<feature type="compositionally biased region" description="Low complexity" evidence="11">
    <location>
        <begin position="237"/>
        <end position="249"/>
    </location>
</feature>
<dbReference type="GO" id="GO:0003682">
    <property type="term" value="F:chromatin binding"/>
    <property type="evidence" value="ECO:0007669"/>
    <property type="project" value="InterPro"/>
</dbReference>
<dbReference type="GO" id="GO:0032259">
    <property type="term" value="P:methylation"/>
    <property type="evidence" value="ECO:0007669"/>
    <property type="project" value="UniProtKB-KW"/>
</dbReference>
<dbReference type="PROSITE" id="PS51215">
    <property type="entry name" value="AWS"/>
    <property type="match status" value="1"/>
</dbReference>
<feature type="region of interest" description="Disordered" evidence="11">
    <location>
        <begin position="331"/>
        <end position="394"/>
    </location>
</feature>
<feature type="compositionally biased region" description="Polar residues" evidence="11">
    <location>
        <begin position="734"/>
        <end position="744"/>
    </location>
</feature>
<protein>
    <submittedName>
        <fullName evidence="17">Histone-lysine N-methyltransferase</fullName>
    </submittedName>
</protein>
<dbReference type="PANTHER" id="PTHR46147:SF3">
    <property type="entry name" value="HISTONE-LYSINE N-METHYLTRANSFERASE ASH1"/>
    <property type="match status" value="1"/>
</dbReference>
<dbReference type="Pfam" id="PF00856">
    <property type="entry name" value="SET"/>
    <property type="match status" value="1"/>
</dbReference>
<feature type="domain" description="SET" evidence="12">
    <location>
        <begin position="854"/>
        <end position="963"/>
    </location>
</feature>
<feature type="region of interest" description="Disordered" evidence="11">
    <location>
        <begin position="448"/>
        <end position="488"/>
    </location>
</feature>
<dbReference type="InterPro" id="IPR001214">
    <property type="entry name" value="SET_dom"/>
</dbReference>
<evidence type="ECO:0000259" key="13">
    <source>
        <dbReference type="PROSITE" id="PS50868"/>
    </source>
</evidence>
<reference evidence="17" key="1">
    <citation type="submission" date="2024-02" db="UniProtKB">
        <authorList>
            <consortium name="WormBaseParasite"/>
        </authorList>
    </citation>
    <scope>IDENTIFICATION</scope>
</reference>
<feature type="domain" description="AWS" evidence="15">
    <location>
        <begin position="803"/>
        <end position="851"/>
    </location>
</feature>
<dbReference type="GO" id="GO:0005654">
    <property type="term" value="C:nucleoplasm"/>
    <property type="evidence" value="ECO:0007669"/>
    <property type="project" value="TreeGrafter"/>
</dbReference>
<dbReference type="GO" id="GO:0008270">
    <property type="term" value="F:zinc ion binding"/>
    <property type="evidence" value="ECO:0007669"/>
    <property type="project" value="UniProtKB-KW"/>
</dbReference>
<dbReference type="SUPFAM" id="SSF57903">
    <property type="entry name" value="FYVE/PHD zinc finger"/>
    <property type="match status" value="1"/>
</dbReference>
<evidence type="ECO:0000313" key="17">
    <source>
        <dbReference type="WBParaSite" id="TCONS_00001560.p1"/>
    </source>
</evidence>
<dbReference type="InterPro" id="IPR043151">
    <property type="entry name" value="BAH_sf"/>
</dbReference>
<keyword evidence="4" id="KW-0489">Methyltransferase</keyword>
<feature type="compositionally biased region" description="Low complexity" evidence="11">
    <location>
        <begin position="762"/>
        <end position="772"/>
    </location>
</feature>
<dbReference type="PROSITE" id="PS50280">
    <property type="entry name" value="SET"/>
    <property type="match status" value="1"/>
</dbReference>
<organism evidence="16 17">
    <name type="scientific">Strongyloides stercoralis</name>
    <name type="common">Threadworm</name>
    <dbReference type="NCBI Taxonomy" id="6248"/>
    <lineage>
        <taxon>Eukaryota</taxon>
        <taxon>Metazoa</taxon>
        <taxon>Ecdysozoa</taxon>
        <taxon>Nematoda</taxon>
        <taxon>Chromadorea</taxon>
        <taxon>Rhabditida</taxon>
        <taxon>Tylenchina</taxon>
        <taxon>Panagrolaimomorpha</taxon>
        <taxon>Strongyloidoidea</taxon>
        <taxon>Strongyloididae</taxon>
        <taxon>Strongyloides</taxon>
    </lineage>
</organism>
<dbReference type="WBParaSite" id="TCONS_00001560.p1">
    <property type="protein sequence ID" value="TCONS_00001560.p1"/>
    <property type="gene ID" value="XLOC_001436"/>
</dbReference>
<dbReference type="GO" id="GO:0042800">
    <property type="term" value="F:histone H3K4 methyltransferase activity"/>
    <property type="evidence" value="ECO:0007669"/>
    <property type="project" value="TreeGrafter"/>
</dbReference>
<evidence type="ECO:0000256" key="4">
    <source>
        <dbReference type="ARBA" id="ARBA00022603"/>
    </source>
</evidence>
<keyword evidence="9" id="KW-0862">Zinc</keyword>
<dbReference type="SMART" id="SM00317">
    <property type="entry name" value="SET"/>
    <property type="match status" value="1"/>
</dbReference>
<evidence type="ECO:0000256" key="3">
    <source>
        <dbReference type="ARBA" id="ARBA00022454"/>
    </source>
</evidence>
<dbReference type="GO" id="GO:0006355">
    <property type="term" value="P:regulation of DNA-templated transcription"/>
    <property type="evidence" value="ECO:0007669"/>
    <property type="project" value="TreeGrafter"/>
</dbReference>
<dbReference type="InterPro" id="IPR011011">
    <property type="entry name" value="Znf_FYVE_PHD"/>
</dbReference>
<dbReference type="InterPro" id="IPR001025">
    <property type="entry name" value="BAH_dom"/>
</dbReference>
<name>A0AAF5CTI6_STRER</name>
<dbReference type="Gene3D" id="2.30.30.490">
    <property type="match status" value="1"/>
</dbReference>
<evidence type="ECO:0000256" key="8">
    <source>
        <dbReference type="ARBA" id="ARBA00022771"/>
    </source>
</evidence>
<evidence type="ECO:0000256" key="1">
    <source>
        <dbReference type="ARBA" id="ARBA00004123"/>
    </source>
</evidence>
<evidence type="ECO:0000259" key="12">
    <source>
        <dbReference type="PROSITE" id="PS50280"/>
    </source>
</evidence>
<dbReference type="InterPro" id="IPR013083">
    <property type="entry name" value="Znf_RING/FYVE/PHD"/>
</dbReference>
<dbReference type="InterPro" id="IPR003616">
    <property type="entry name" value="Post-SET_dom"/>
</dbReference>
<keyword evidence="3" id="KW-0158">Chromosome</keyword>
<evidence type="ECO:0000313" key="16">
    <source>
        <dbReference type="Proteomes" id="UP000035681"/>
    </source>
</evidence>